<accession>A0A1F7UYI6</accession>
<keyword evidence="1" id="KW-0472">Membrane</keyword>
<evidence type="ECO:0008006" key="4">
    <source>
        <dbReference type="Google" id="ProtNLM"/>
    </source>
</evidence>
<comment type="caution">
    <text evidence="2">The sequence shown here is derived from an EMBL/GenBank/DDBJ whole genome shotgun (WGS) entry which is preliminary data.</text>
</comment>
<gene>
    <name evidence="2" type="ORF">A2936_04120</name>
</gene>
<evidence type="ECO:0000313" key="3">
    <source>
        <dbReference type="Proteomes" id="UP000176846"/>
    </source>
</evidence>
<reference evidence="2 3" key="1">
    <citation type="journal article" date="2016" name="Nat. Commun.">
        <title>Thousands of microbial genomes shed light on interconnected biogeochemical processes in an aquifer system.</title>
        <authorList>
            <person name="Anantharaman K."/>
            <person name="Brown C.T."/>
            <person name="Hug L.A."/>
            <person name="Sharon I."/>
            <person name="Castelle C.J."/>
            <person name="Probst A.J."/>
            <person name="Thomas B.C."/>
            <person name="Singh A."/>
            <person name="Wilkins M.J."/>
            <person name="Karaoz U."/>
            <person name="Brodie E.L."/>
            <person name="Williams K.H."/>
            <person name="Hubbard S.S."/>
            <person name="Banfield J.F."/>
        </authorList>
    </citation>
    <scope>NUCLEOTIDE SEQUENCE [LARGE SCALE GENOMIC DNA]</scope>
</reference>
<proteinExistence type="predicted"/>
<keyword evidence="1" id="KW-1133">Transmembrane helix</keyword>
<dbReference type="Proteomes" id="UP000176846">
    <property type="component" value="Unassembled WGS sequence"/>
</dbReference>
<keyword evidence="1" id="KW-0812">Transmembrane</keyword>
<protein>
    <recommendedName>
        <fullName evidence="4">Type II secretion system protein GspH</fullName>
    </recommendedName>
</protein>
<dbReference type="AlphaFoldDB" id="A0A1F7UYI6"/>
<organism evidence="2 3">
    <name type="scientific">Candidatus Uhrbacteria bacterium RIFCSPLOWO2_01_FULL_47_25</name>
    <dbReference type="NCBI Taxonomy" id="1802402"/>
    <lineage>
        <taxon>Bacteria</taxon>
        <taxon>Candidatus Uhriibacteriota</taxon>
    </lineage>
</organism>
<dbReference type="EMBL" id="MGEK01000006">
    <property type="protein sequence ID" value="OGL82824.1"/>
    <property type="molecule type" value="Genomic_DNA"/>
</dbReference>
<sequence>MIGGQNRCIKYTQSKPQGQTLLELIVVLGIFLTMVSAIVGSFISAIAAERRAITSQEVLSNARATIETMMRAIRQADPDTITTAPAVCASSPCLEFNHPIKGVMQYYLSGTQIYENSGGSDFFITPDNVNVQSLGFILIGNDPITGTSDQIQPRVTMTVAVRANPAGGPTLSLQTTVSLRSPQE</sequence>
<name>A0A1F7UYI6_9BACT</name>
<evidence type="ECO:0000256" key="1">
    <source>
        <dbReference type="SAM" id="Phobius"/>
    </source>
</evidence>
<feature type="transmembrane region" description="Helical" evidence="1">
    <location>
        <begin position="21"/>
        <end position="47"/>
    </location>
</feature>
<evidence type="ECO:0000313" key="2">
    <source>
        <dbReference type="EMBL" id="OGL82824.1"/>
    </source>
</evidence>